<dbReference type="EMBL" id="CAADGD010000195">
    <property type="protein sequence ID" value="VFK73383.1"/>
    <property type="molecule type" value="Genomic_DNA"/>
</dbReference>
<protein>
    <submittedName>
        <fullName evidence="1">Uncharacterized protein</fullName>
    </submittedName>
</protein>
<evidence type="ECO:0000313" key="2">
    <source>
        <dbReference type="EMBL" id="VFK73383.1"/>
    </source>
</evidence>
<evidence type="ECO:0000313" key="1">
    <source>
        <dbReference type="EMBL" id="VFK68127.1"/>
    </source>
</evidence>
<sequence>MSNEEIQYTVCALLEFQQVRLATEKVISAFAINEDKSQQDRIILTRFQRFTYYVLPTEGCLPKATLSAMTKSSTAPLEVIRDGELVAGSHALRGDP</sequence>
<gene>
    <name evidence="1" type="ORF">BECKUNK1418G_GA0071005_12005</name>
    <name evidence="2" type="ORF">BECKUNK1418H_GA0071006_11955</name>
</gene>
<accession>A0A451AQ21</accession>
<name>A0A451AQ21_9GAMM</name>
<proteinExistence type="predicted"/>
<organism evidence="1">
    <name type="scientific">Candidatus Kentrum sp. UNK</name>
    <dbReference type="NCBI Taxonomy" id="2126344"/>
    <lineage>
        <taxon>Bacteria</taxon>
        <taxon>Pseudomonadati</taxon>
        <taxon>Pseudomonadota</taxon>
        <taxon>Gammaproteobacteria</taxon>
        <taxon>Candidatus Kentrum</taxon>
    </lineage>
</organism>
<reference evidence="1" key="1">
    <citation type="submission" date="2019-02" db="EMBL/GenBank/DDBJ databases">
        <authorList>
            <person name="Gruber-Vodicka R. H."/>
            <person name="Seah K. B. B."/>
        </authorList>
    </citation>
    <scope>NUCLEOTIDE SEQUENCE</scope>
    <source>
        <strain evidence="2">BECK_BY19</strain>
        <strain evidence="1">BECK_BY8</strain>
    </source>
</reference>
<dbReference type="EMBL" id="CAADFZ010000200">
    <property type="protein sequence ID" value="VFK68127.1"/>
    <property type="molecule type" value="Genomic_DNA"/>
</dbReference>
<dbReference type="AlphaFoldDB" id="A0A451AQ21"/>